<reference evidence="1 2" key="1">
    <citation type="submission" date="2020-07" db="EMBL/GenBank/DDBJ databases">
        <title>Huge and variable diversity of episymbiotic CPR bacteria and DPANN archaea in groundwater ecosystems.</title>
        <authorList>
            <person name="He C.Y."/>
            <person name="Keren R."/>
            <person name="Whittaker M."/>
            <person name="Farag I.F."/>
            <person name="Doudna J."/>
            <person name="Cate J.H.D."/>
            <person name="Banfield J.F."/>
        </authorList>
    </citation>
    <scope>NUCLEOTIDE SEQUENCE [LARGE SCALE GENOMIC DNA]</scope>
    <source>
        <strain evidence="1">NC_groundwater_541_Ag_S-0.1um_46_50</strain>
    </source>
</reference>
<dbReference type="EMBL" id="CP066690">
    <property type="protein sequence ID" value="QQG45721.1"/>
    <property type="molecule type" value="Genomic_DNA"/>
</dbReference>
<evidence type="ECO:0008006" key="3">
    <source>
        <dbReference type="Google" id="ProtNLM"/>
    </source>
</evidence>
<proteinExistence type="predicted"/>
<name>A0A7T5UR08_9BACT</name>
<dbReference type="Proteomes" id="UP000595618">
    <property type="component" value="Chromosome"/>
</dbReference>
<dbReference type="AlphaFoldDB" id="A0A7T5UR08"/>
<organism evidence="1 2">
    <name type="scientific">Candidatus Sungiibacteriota bacterium</name>
    <dbReference type="NCBI Taxonomy" id="2750080"/>
    <lineage>
        <taxon>Bacteria</taxon>
        <taxon>Candidatus Sungiibacteriota</taxon>
    </lineage>
</organism>
<sequence length="152" mass="17655">MKSVVFCSSQRFKKDMEEFVAELKRLAKERDAHVVVFDPEFEDHPHEFRNQHEKDRLQNPMYRATVAGKVYDHLFRKVRVADVCFIFNKNGYIGANTSGELFAAAALGKTIYALDDRTLMGSYPHDLYEEPSPRKLVHEVIPTPEELLKRLL</sequence>
<gene>
    <name evidence="1" type="ORF">HYW89_02275</name>
</gene>
<evidence type="ECO:0000313" key="1">
    <source>
        <dbReference type="EMBL" id="QQG45721.1"/>
    </source>
</evidence>
<evidence type="ECO:0000313" key="2">
    <source>
        <dbReference type="Proteomes" id="UP000595618"/>
    </source>
</evidence>
<protein>
    <recommendedName>
        <fullName evidence="3">Nucleoside 2-deoxyribosyltransferase</fullName>
    </recommendedName>
</protein>
<accession>A0A7T5UR08</accession>